<evidence type="ECO:0000256" key="1">
    <source>
        <dbReference type="ARBA" id="ARBA00004370"/>
    </source>
</evidence>
<evidence type="ECO:0000256" key="2">
    <source>
        <dbReference type="ARBA" id="ARBA00023136"/>
    </source>
</evidence>
<proteinExistence type="predicted"/>
<feature type="region of interest" description="Disordered" evidence="3">
    <location>
        <begin position="1"/>
        <end position="76"/>
    </location>
</feature>
<evidence type="ECO:0000313" key="5">
    <source>
        <dbReference type="EMBL" id="KAG1307889.1"/>
    </source>
</evidence>
<dbReference type="InterPro" id="IPR044839">
    <property type="entry name" value="NDR1-like"/>
</dbReference>
<dbReference type="EMBL" id="JAANQT010000864">
    <property type="protein sequence ID" value="KAG1307889.1"/>
    <property type="molecule type" value="Genomic_DNA"/>
</dbReference>
<reference evidence="5" key="1">
    <citation type="journal article" date="2020" name="Microb. Genom.">
        <title>Genetic diversity of clinical and environmental Mucorales isolates obtained from an investigation of mucormycosis cases among solid organ transplant recipients.</title>
        <authorList>
            <person name="Nguyen M.H."/>
            <person name="Kaul D."/>
            <person name="Muto C."/>
            <person name="Cheng S.J."/>
            <person name="Richter R.A."/>
            <person name="Bruno V.M."/>
            <person name="Liu G."/>
            <person name="Beyhan S."/>
            <person name="Sundermann A.J."/>
            <person name="Mounaud S."/>
            <person name="Pasculle A.W."/>
            <person name="Nierman W.C."/>
            <person name="Driscoll E."/>
            <person name="Cumbie R."/>
            <person name="Clancy C.J."/>
            <person name="Dupont C.L."/>
        </authorList>
    </citation>
    <scope>NUCLEOTIDE SEQUENCE</scope>
    <source>
        <strain evidence="5">GL11</strain>
    </source>
</reference>
<feature type="compositionally biased region" description="Polar residues" evidence="3">
    <location>
        <begin position="1"/>
        <end position="19"/>
    </location>
</feature>
<accession>A0A9P6X8R0</accession>
<keyword evidence="4" id="KW-0812">Transmembrane</keyword>
<keyword evidence="6" id="KW-1185">Reference proteome</keyword>
<feature type="compositionally biased region" description="Polar residues" evidence="3">
    <location>
        <begin position="55"/>
        <end position="71"/>
    </location>
</feature>
<dbReference type="PANTHER" id="PTHR31234">
    <property type="entry name" value="LATE EMBRYOGENESIS ABUNDANT (LEA) HYDROXYPROLINE-RICH GLYCOPROTEIN FAMILY"/>
    <property type="match status" value="1"/>
</dbReference>
<feature type="transmembrane region" description="Helical" evidence="4">
    <location>
        <begin position="121"/>
        <end position="147"/>
    </location>
</feature>
<dbReference type="AlphaFoldDB" id="A0A9P6X8R0"/>
<sequence>MSNNNGKSDLYEQTRSSFPMPQHGEKQGYLPDQYPMNNVPAYSPPPYPSYDQPHGPTSSRPYTSSPNNNPQYGDIENPLLNPNHMNPQIPHNVERIIVIENQRRSCVDKLCCGCLTCCPKWIRWFACIIFIIIVIIAIIIGIIVGLFKVPTIQVIGYTEQPVVTYVNNVLSVSYKLGVSIDNTNFETLGFEKIAADIYYPSPYNVRIGYGQVYDINVNPHEITNFTFPFSIAIDSNNSTQKNVLTDLVNKCGSNTSANQNIEFDYYIHPTFRIFNVPVSPNVTKTISIPCPLQGNNLTSLLGSNI</sequence>
<evidence type="ECO:0000256" key="4">
    <source>
        <dbReference type="SAM" id="Phobius"/>
    </source>
</evidence>
<gene>
    <name evidence="5" type="ORF">G6F64_006464</name>
</gene>
<dbReference type="GO" id="GO:0016020">
    <property type="term" value="C:membrane"/>
    <property type="evidence" value="ECO:0007669"/>
    <property type="project" value="UniProtKB-SubCell"/>
</dbReference>
<dbReference type="Proteomes" id="UP000716291">
    <property type="component" value="Unassembled WGS sequence"/>
</dbReference>
<organism evidence="5 6">
    <name type="scientific">Rhizopus oryzae</name>
    <name type="common">Mucormycosis agent</name>
    <name type="synonym">Rhizopus arrhizus var. delemar</name>
    <dbReference type="NCBI Taxonomy" id="64495"/>
    <lineage>
        <taxon>Eukaryota</taxon>
        <taxon>Fungi</taxon>
        <taxon>Fungi incertae sedis</taxon>
        <taxon>Mucoromycota</taxon>
        <taxon>Mucoromycotina</taxon>
        <taxon>Mucoromycetes</taxon>
        <taxon>Mucorales</taxon>
        <taxon>Mucorineae</taxon>
        <taxon>Rhizopodaceae</taxon>
        <taxon>Rhizopus</taxon>
    </lineage>
</organism>
<dbReference type="GO" id="GO:0098542">
    <property type="term" value="P:defense response to other organism"/>
    <property type="evidence" value="ECO:0007669"/>
    <property type="project" value="InterPro"/>
</dbReference>
<evidence type="ECO:0000256" key="3">
    <source>
        <dbReference type="SAM" id="MobiDB-lite"/>
    </source>
</evidence>
<name>A0A9P6X8R0_RHIOR</name>
<protein>
    <recommendedName>
        <fullName evidence="7">Late embryogenesis abundant protein LEA-2 subgroup domain-containing protein</fullName>
    </recommendedName>
</protein>
<keyword evidence="2 4" id="KW-0472">Membrane</keyword>
<keyword evidence="4" id="KW-1133">Transmembrane helix</keyword>
<dbReference type="PANTHER" id="PTHR31234:SF2">
    <property type="entry name" value="OS05G0199100 PROTEIN"/>
    <property type="match status" value="1"/>
</dbReference>
<evidence type="ECO:0000313" key="6">
    <source>
        <dbReference type="Proteomes" id="UP000716291"/>
    </source>
</evidence>
<comment type="caution">
    <text evidence="5">The sequence shown here is derived from an EMBL/GenBank/DDBJ whole genome shotgun (WGS) entry which is preliminary data.</text>
</comment>
<evidence type="ECO:0008006" key="7">
    <source>
        <dbReference type="Google" id="ProtNLM"/>
    </source>
</evidence>
<comment type="subcellular location">
    <subcellularLocation>
        <location evidence="1">Membrane</location>
    </subcellularLocation>
</comment>